<protein>
    <submittedName>
        <fullName evidence="1">Uncharacterized protein</fullName>
    </submittedName>
</protein>
<organism evidence="1">
    <name type="scientific">Pectinophora gossypiella</name>
    <name type="common">Cotton pink bollworm</name>
    <name type="synonym">Depressaria gossypiella</name>
    <dbReference type="NCBI Taxonomy" id="13191"/>
    <lineage>
        <taxon>Eukaryota</taxon>
        <taxon>Metazoa</taxon>
        <taxon>Ecdysozoa</taxon>
        <taxon>Arthropoda</taxon>
        <taxon>Hexapoda</taxon>
        <taxon>Insecta</taxon>
        <taxon>Pterygota</taxon>
        <taxon>Neoptera</taxon>
        <taxon>Endopterygota</taxon>
        <taxon>Lepidoptera</taxon>
        <taxon>Glossata</taxon>
        <taxon>Ditrysia</taxon>
        <taxon>Gelechioidea</taxon>
        <taxon>Gelechiidae</taxon>
        <taxon>Apatetrinae</taxon>
        <taxon>Pectinophora</taxon>
    </lineage>
</organism>
<proteinExistence type="predicted"/>
<dbReference type="EMBL" id="GDQN01010781">
    <property type="protein sequence ID" value="JAT80273.1"/>
    <property type="molecule type" value="Transcribed_RNA"/>
</dbReference>
<dbReference type="AlphaFoldDB" id="A0A1E1VZX3"/>
<feature type="non-terminal residue" evidence="1">
    <location>
        <position position="1"/>
    </location>
</feature>
<reference evidence="1" key="1">
    <citation type="submission" date="2015-09" db="EMBL/GenBank/DDBJ databases">
        <title>De novo assembly of Pectinophora gossypiella (Pink Bollworm) gut transcriptome.</title>
        <authorList>
            <person name="Tassone E.E."/>
        </authorList>
    </citation>
    <scope>NUCLEOTIDE SEQUENCE</scope>
</reference>
<evidence type="ECO:0000313" key="1">
    <source>
        <dbReference type="EMBL" id="JAT80273.1"/>
    </source>
</evidence>
<sequence length="100" mass="11759">RASPTATPQRQQRQQLLLLLQREQGLQRDLRSRMRPTTQLPRYVYPLTNINHPPNSRSKRKLYHHETSVPIPADKLNLISVCQLLKLMPSFTYESQRKGQ</sequence>
<name>A0A1E1VZX3_PECGO</name>
<gene>
    <name evidence="1" type="ORF">g.5477</name>
</gene>
<accession>A0A1E1VZX3</accession>
<feature type="non-terminal residue" evidence="1">
    <location>
        <position position="100"/>
    </location>
</feature>